<evidence type="ECO:0000256" key="3">
    <source>
        <dbReference type="ARBA" id="ARBA00021704"/>
    </source>
</evidence>
<dbReference type="PANTHER" id="PTHR12945:SF0">
    <property type="entry name" value="TRNA (ADENINE(58)-N(1))-METHYLTRANSFERASE NON-CATALYTIC SUBUNIT TRM6"/>
    <property type="match status" value="1"/>
</dbReference>
<dbReference type="Gene3D" id="3.40.50.150">
    <property type="entry name" value="Vaccinia Virus protein VP39"/>
    <property type="match status" value="1"/>
</dbReference>
<evidence type="ECO:0000256" key="4">
    <source>
        <dbReference type="ARBA" id="ARBA00022694"/>
    </source>
</evidence>
<evidence type="ECO:0000256" key="5">
    <source>
        <dbReference type="ARBA" id="ARBA00023242"/>
    </source>
</evidence>
<reference evidence="7" key="1">
    <citation type="submission" date="2018-08" db="EMBL/GenBank/DDBJ databases">
        <authorList>
            <person name="Cornetti L."/>
        </authorList>
    </citation>
    <scope>NUCLEOTIDE SEQUENCE</scope>
    <source>
        <strain evidence="7">PT-GA-1</strain>
    </source>
</reference>
<keyword evidence="5" id="KW-0539">Nucleus</keyword>
<gene>
    <name evidence="7" type="primary">EOG090X0AAB</name>
</gene>
<dbReference type="AlphaFoldDB" id="A0A4Y7M3V9"/>
<comment type="subcellular location">
    <subcellularLocation>
        <location evidence="1">Nucleus</location>
    </subcellularLocation>
</comment>
<evidence type="ECO:0000256" key="2">
    <source>
        <dbReference type="ARBA" id="ARBA00008320"/>
    </source>
</evidence>
<keyword evidence="4" id="KW-0819">tRNA processing</keyword>
<sequence length="386" mass="43586">MDVIQNDHFVLVQRKSQMSLHQLPKREGKQWTIKIGRDLVDLSTALGKPHGTFKLSRNEQNKSKGFVLVPSDDVVEMKEKLKDLNSGENNKEIWDDGKSQQLKKEDIEELRVKGLTGSEIVSQLVENSKTFQIKTEFSQEKYLNKKEEKYSEWVDIFKPNIRQLAKYFHSQDPMQILNLRPDTLGMILSLANIKSNGKFGVFDGGCQGLVTAAILDRIQGLGTVWNLILKGSPQKRLIQAMNFSPEQLKPLKNANLRKLKDTLTKKENGDEDEVPAAKMIKLDEDASSPLEFGSLDGLVVVCRRPNAIAKELVKLLAPSGNFVIFCPYSEPLSETYIDFRECNLAVNLKLTETWFRAHQVLPLRTHPEVNMSGSGGYILSGIKVAY</sequence>
<organism evidence="7">
    <name type="scientific">Daphnia hispanica</name>
    <dbReference type="NCBI Taxonomy" id="575233"/>
    <lineage>
        <taxon>Eukaryota</taxon>
        <taxon>Metazoa</taxon>
        <taxon>Ecdysozoa</taxon>
        <taxon>Arthropoda</taxon>
        <taxon>Crustacea</taxon>
        <taxon>Branchiopoda</taxon>
        <taxon>Diplostraca</taxon>
        <taxon>Cladocera</taxon>
        <taxon>Anomopoda</taxon>
        <taxon>Daphniidae</taxon>
        <taxon>Daphnia</taxon>
    </lineage>
</organism>
<dbReference type="GO" id="GO:0031515">
    <property type="term" value="C:tRNA (m1A) methyltransferase complex"/>
    <property type="evidence" value="ECO:0007669"/>
    <property type="project" value="InterPro"/>
</dbReference>
<dbReference type="PANTHER" id="PTHR12945">
    <property type="entry name" value="TRANSLATION INITIATION FACTOR EIF3-RELATED"/>
    <property type="match status" value="1"/>
</dbReference>
<accession>A0A4Y7M3V9</accession>
<name>A0A4Y7M3V9_9CRUS</name>
<dbReference type="GO" id="GO:0005634">
    <property type="term" value="C:nucleus"/>
    <property type="evidence" value="ECO:0007669"/>
    <property type="project" value="UniProtKB-SubCell"/>
</dbReference>
<dbReference type="EMBL" id="LR006292">
    <property type="protein sequence ID" value="SVE75911.1"/>
    <property type="molecule type" value="mRNA"/>
</dbReference>
<protein>
    <recommendedName>
        <fullName evidence="3">tRNA (adenine(58)-N(1))-methyltransferase non-catalytic subunit TRM6</fullName>
    </recommendedName>
    <alternativeName>
        <fullName evidence="6">tRNA(m1A58)-methyltransferase subunit TRM6</fullName>
    </alternativeName>
</protein>
<dbReference type="SUPFAM" id="SSF53335">
    <property type="entry name" value="S-adenosyl-L-methionine-dependent methyltransferases"/>
    <property type="match status" value="1"/>
</dbReference>
<evidence type="ECO:0000256" key="1">
    <source>
        <dbReference type="ARBA" id="ARBA00004123"/>
    </source>
</evidence>
<evidence type="ECO:0000256" key="6">
    <source>
        <dbReference type="ARBA" id="ARBA00032319"/>
    </source>
</evidence>
<dbReference type="Pfam" id="PF04189">
    <property type="entry name" value="Gcd10p"/>
    <property type="match status" value="1"/>
</dbReference>
<dbReference type="InterPro" id="IPR029063">
    <property type="entry name" value="SAM-dependent_MTases_sf"/>
</dbReference>
<dbReference type="GO" id="GO:0030488">
    <property type="term" value="P:tRNA methylation"/>
    <property type="evidence" value="ECO:0007669"/>
    <property type="project" value="InterPro"/>
</dbReference>
<comment type="similarity">
    <text evidence="2">Belongs to the TRM6/GCD10 family.</text>
</comment>
<dbReference type="InterPro" id="IPR017423">
    <property type="entry name" value="TRM6"/>
</dbReference>
<evidence type="ECO:0000313" key="7">
    <source>
        <dbReference type="EMBL" id="SVE75911.1"/>
    </source>
</evidence>
<proteinExistence type="evidence at transcript level"/>